<dbReference type="PANTHER" id="PTHR13239:SF7">
    <property type="entry name" value="STRIATIN-INTERACTING PROTEIN 1"/>
    <property type="match status" value="1"/>
</dbReference>
<accession>A0ABV0RTR8</accession>
<dbReference type="EMBL" id="JAHRIN010058865">
    <property type="protein sequence ID" value="MEQ2211301.1"/>
    <property type="molecule type" value="Genomic_DNA"/>
</dbReference>
<keyword evidence="3" id="KW-1185">Reference proteome</keyword>
<evidence type="ECO:0000313" key="2">
    <source>
        <dbReference type="EMBL" id="MEQ2211301.1"/>
    </source>
</evidence>
<gene>
    <name evidence="2" type="ORF">XENOCAPTIV_022218</name>
</gene>
<dbReference type="InterPro" id="IPR012486">
    <property type="entry name" value="Far11/STRP_N"/>
</dbReference>
<protein>
    <recommendedName>
        <fullName evidence="1">Far11/STRP N-terminal domain-containing protein</fullName>
    </recommendedName>
</protein>
<evidence type="ECO:0000313" key="3">
    <source>
        <dbReference type="Proteomes" id="UP001434883"/>
    </source>
</evidence>
<dbReference type="InterPro" id="IPR040185">
    <property type="entry name" value="Far11/STRP"/>
</dbReference>
<dbReference type="SMART" id="SM01292">
    <property type="entry name" value="N1221"/>
    <property type="match status" value="1"/>
</dbReference>
<sequence>MNYGVSDKKWTDLDAAQHRAHAMRLLDGLEVIAREKRLKAARAILYMAQGQWNNSAACSSAVRKPAISLADSTDLRVLLNIMYLMVETIQQDDPADKPEWKIMKETFRAELGKNLQKSFSHFKVVLKMEA</sequence>
<name>A0ABV0RTR8_9TELE</name>
<dbReference type="Proteomes" id="UP001434883">
    <property type="component" value="Unassembled WGS sequence"/>
</dbReference>
<organism evidence="2 3">
    <name type="scientific">Xenoophorus captivus</name>
    <dbReference type="NCBI Taxonomy" id="1517983"/>
    <lineage>
        <taxon>Eukaryota</taxon>
        <taxon>Metazoa</taxon>
        <taxon>Chordata</taxon>
        <taxon>Craniata</taxon>
        <taxon>Vertebrata</taxon>
        <taxon>Euteleostomi</taxon>
        <taxon>Actinopterygii</taxon>
        <taxon>Neopterygii</taxon>
        <taxon>Teleostei</taxon>
        <taxon>Neoteleostei</taxon>
        <taxon>Acanthomorphata</taxon>
        <taxon>Ovalentaria</taxon>
        <taxon>Atherinomorphae</taxon>
        <taxon>Cyprinodontiformes</taxon>
        <taxon>Goodeidae</taxon>
        <taxon>Xenoophorus</taxon>
    </lineage>
</organism>
<evidence type="ECO:0000259" key="1">
    <source>
        <dbReference type="SMART" id="SM01292"/>
    </source>
</evidence>
<feature type="domain" description="Far11/STRP N-terminal" evidence="1">
    <location>
        <begin position="3"/>
        <end position="130"/>
    </location>
</feature>
<dbReference type="Pfam" id="PF07923">
    <property type="entry name" value="N1221"/>
    <property type="match status" value="1"/>
</dbReference>
<reference evidence="2 3" key="1">
    <citation type="submission" date="2021-06" db="EMBL/GenBank/DDBJ databases">
        <authorList>
            <person name="Palmer J.M."/>
        </authorList>
    </citation>
    <scope>NUCLEOTIDE SEQUENCE [LARGE SCALE GENOMIC DNA]</scope>
    <source>
        <strain evidence="2 3">XC_2019</strain>
        <tissue evidence="2">Muscle</tissue>
    </source>
</reference>
<dbReference type="PANTHER" id="PTHR13239">
    <property type="entry name" value="PROTEIN REQUIRED FOR HYPHAL ANASTOMOSIS HAM-2"/>
    <property type="match status" value="1"/>
</dbReference>
<proteinExistence type="predicted"/>
<comment type="caution">
    <text evidence="2">The sequence shown here is derived from an EMBL/GenBank/DDBJ whole genome shotgun (WGS) entry which is preliminary data.</text>
</comment>